<dbReference type="EnsemblMetazoa" id="ADIR009557-RA">
    <property type="protein sequence ID" value="ADIR009557-PA"/>
    <property type="gene ID" value="ADIR009557"/>
</dbReference>
<feature type="compositionally biased region" description="Basic and acidic residues" evidence="1">
    <location>
        <begin position="29"/>
        <end position="41"/>
    </location>
</feature>
<dbReference type="STRING" id="7168.A0A182NPH2"/>
<proteinExistence type="predicted"/>
<evidence type="ECO:0000313" key="3">
    <source>
        <dbReference type="Proteomes" id="UP000075884"/>
    </source>
</evidence>
<organism evidence="2 3">
    <name type="scientific">Anopheles dirus</name>
    <dbReference type="NCBI Taxonomy" id="7168"/>
    <lineage>
        <taxon>Eukaryota</taxon>
        <taxon>Metazoa</taxon>
        <taxon>Ecdysozoa</taxon>
        <taxon>Arthropoda</taxon>
        <taxon>Hexapoda</taxon>
        <taxon>Insecta</taxon>
        <taxon>Pterygota</taxon>
        <taxon>Neoptera</taxon>
        <taxon>Endopterygota</taxon>
        <taxon>Diptera</taxon>
        <taxon>Nematocera</taxon>
        <taxon>Culicoidea</taxon>
        <taxon>Culicidae</taxon>
        <taxon>Anophelinae</taxon>
        <taxon>Anopheles</taxon>
    </lineage>
</organism>
<reference evidence="3" key="1">
    <citation type="submission" date="2013-03" db="EMBL/GenBank/DDBJ databases">
        <title>The Genome Sequence of Anopheles dirus WRAIR2.</title>
        <authorList>
            <consortium name="The Broad Institute Genomics Platform"/>
            <person name="Neafsey D.E."/>
            <person name="Walton C."/>
            <person name="Walker B."/>
            <person name="Young S.K."/>
            <person name="Zeng Q."/>
            <person name="Gargeya S."/>
            <person name="Fitzgerald M."/>
            <person name="Haas B."/>
            <person name="Abouelleil A."/>
            <person name="Allen A.W."/>
            <person name="Alvarado L."/>
            <person name="Arachchi H.M."/>
            <person name="Berlin A.M."/>
            <person name="Chapman S.B."/>
            <person name="Gainer-Dewar J."/>
            <person name="Goldberg J."/>
            <person name="Griggs A."/>
            <person name="Gujja S."/>
            <person name="Hansen M."/>
            <person name="Howarth C."/>
            <person name="Imamovic A."/>
            <person name="Ireland A."/>
            <person name="Larimer J."/>
            <person name="McCowan C."/>
            <person name="Murphy C."/>
            <person name="Pearson M."/>
            <person name="Poon T.W."/>
            <person name="Priest M."/>
            <person name="Roberts A."/>
            <person name="Saif S."/>
            <person name="Shea T."/>
            <person name="Sisk P."/>
            <person name="Sykes S."/>
            <person name="Wortman J."/>
            <person name="Nusbaum C."/>
            <person name="Birren B."/>
        </authorList>
    </citation>
    <scope>NUCLEOTIDE SEQUENCE [LARGE SCALE GENOMIC DNA]</scope>
    <source>
        <strain evidence="3">WRAIR2</strain>
    </source>
</reference>
<dbReference type="Proteomes" id="UP000075884">
    <property type="component" value="Unassembled WGS sequence"/>
</dbReference>
<protein>
    <submittedName>
        <fullName evidence="2">Uncharacterized protein</fullName>
    </submittedName>
</protein>
<accession>A0A182NPH2</accession>
<sequence>MEARELPQMRRVQESGTQRLEKLLEAVIERLDNGPSEERSRPRWHPSSTGYGYQDDTHDLSRSQMSARQAISAKLPSFDGNPEDWPNFEASFEETTRLCGYSDGENVVRLRQALKGKALKAVQSRLRRAEHLDEAMQTLRNTFGRPESVRTTAGVILLDAVGRHGHGAIGNLSSRQR</sequence>
<dbReference type="VEuPathDB" id="VectorBase:ADIR009557"/>
<evidence type="ECO:0000313" key="2">
    <source>
        <dbReference type="EnsemblMetazoa" id="ADIR009557-PA"/>
    </source>
</evidence>
<reference evidence="2" key="2">
    <citation type="submission" date="2020-05" db="UniProtKB">
        <authorList>
            <consortium name="EnsemblMetazoa"/>
        </authorList>
    </citation>
    <scope>IDENTIFICATION</scope>
    <source>
        <strain evidence="2">WRAIR2</strain>
    </source>
</reference>
<evidence type="ECO:0000256" key="1">
    <source>
        <dbReference type="SAM" id="MobiDB-lite"/>
    </source>
</evidence>
<dbReference type="AlphaFoldDB" id="A0A182NPH2"/>
<name>A0A182NPH2_9DIPT</name>
<keyword evidence="3" id="KW-1185">Reference proteome</keyword>
<feature type="region of interest" description="Disordered" evidence="1">
    <location>
        <begin position="29"/>
        <end position="55"/>
    </location>
</feature>